<feature type="region of interest" description="Disordered" evidence="1">
    <location>
        <begin position="312"/>
        <end position="338"/>
    </location>
</feature>
<dbReference type="PANTHER" id="PTHR33144">
    <property type="entry name" value="OS10G0409366 PROTEIN-RELATED"/>
    <property type="match status" value="1"/>
</dbReference>
<keyword evidence="3" id="KW-1185">Reference proteome</keyword>
<dbReference type="AlphaFoldDB" id="A0A8J5KME8"/>
<dbReference type="EMBL" id="JACMSC010000016">
    <property type="protein sequence ID" value="KAG6482463.1"/>
    <property type="molecule type" value="Genomic_DNA"/>
</dbReference>
<proteinExistence type="predicted"/>
<evidence type="ECO:0000256" key="1">
    <source>
        <dbReference type="SAM" id="MobiDB-lite"/>
    </source>
</evidence>
<dbReference type="Proteomes" id="UP000734854">
    <property type="component" value="Unassembled WGS sequence"/>
</dbReference>
<comment type="caution">
    <text evidence="2">The sequence shown here is derived from an EMBL/GenBank/DDBJ whole genome shotgun (WGS) entry which is preliminary data.</text>
</comment>
<reference evidence="2 3" key="1">
    <citation type="submission" date="2020-08" db="EMBL/GenBank/DDBJ databases">
        <title>Plant Genome Project.</title>
        <authorList>
            <person name="Zhang R.-G."/>
        </authorList>
    </citation>
    <scope>NUCLEOTIDE SEQUENCE [LARGE SCALE GENOMIC DNA]</scope>
    <source>
        <tissue evidence="2">Rhizome</tissue>
    </source>
</reference>
<gene>
    <name evidence="2" type="ORF">ZIOFF_059094</name>
</gene>
<sequence length="338" mass="38984">MFVSANIVLIQNIRGQELRDNDLQDEHESHDITSNSQLDTQNGALELDQNEEFTEEMLTSQRQQNRRGRTVMRDVHALDPDDVLVVQFNERGQPYGDIQPVLANFVGTIARNGNLLPLSFLDWRKMPKKRLNDAWRKVTARFDIPDRHRDVIMQMMGAAWRRWRTEIKAKSYDPNIPLDELVSIRPVPQKLTPEVWEALCHYWNTNEFQEKGRKPTRIEIIKISRRSKKKGDAPVDDEVIRVEMKLCGVDFKTSLRELNLQNDVFGPEHSGRVRCLGAGALPSQVFPELCKRTIYTPSYHSNSNMTAEFKEMQEKNKRNGGTGSTEANRNRANDKANA</sequence>
<dbReference type="PANTHER" id="PTHR33144:SF45">
    <property type="entry name" value="TRANSPOSASE TNP1_EN_SPM-LIKE DOMAIN-CONTAINING PROTEIN"/>
    <property type="match status" value="1"/>
</dbReference>
<feature type="compositionally biased region" description="Basic and acidic residues" evidence="1">
    <location>
        <begin position="328"/>
        <end position="338"/>
    </location>
</feature>
<organism evidence="2 3">
    <name type="scientific">Zingiber officinale</name>
    <name type="common">Ginger</name>
    <name type="synonym">Amomum zingiber</name>
    <dbReference type="NCBI Taxonomy" id="94328"/>
    <lineage>
        <taxon>Eukaryota</taxon>
        <taxon>Viridiplantae</taxon>
        <taxon>Streptophyta</taxon>
        <taxon>Embryophyta</taxon>
        <taxon>Tracheophyta</taxon>
        <taxon>Spermatophyta</taxon>
        <taxon>Magnoliopsida</taxon>
        <taxon>Liliopsida</taxon>
        <taxon>Zingiberales</taxon>
        <taxon>Zingiberaceae</taxon>
        <taxon>Zingiber</taxon>
    </lineage>
</organism>
<protein>
    <submittedName>
        <fullName evidence="2">Uncharacterized protein</fullName>
    </submittedName>
</protein>
<evidence type="ECO:0000313" key="3">
    <source>
        <dbReference type="Proteomes" id="UP000734854"/>
    </source>
</evidence>
<name>A0A8J5KME8_ZINOF</name>
<accession>A0A8J5KME8</accession>
<evidence type="ECO:0000313" key="2">
    <source>
        <dbReference type="EMBL" id="KAG6482463.1"/>
    </source>
</evidence>